<dbReference type="Gramene" id="ERN17723">
    <property type="protein sequence ID" value="ERN17723"/>
    <property type="gene ID" value="AMTR_s00047p00035280"/>
</dbReference>
<reference evidence="3" key="1">
    <citation type="journal article" date="2013" name="Science">
        <title>The Amborella genome and the evolution of flowering plants.</title>
        <authorList>
            <consortium name="Amborella Genome Project"/>
        </authorList>
    </citation>
    <scope>NUCLEOTIDE SEQUENCE [LARGE SCALE GENOMIC DNA]</scope>
</reference>
<proteinExistence type="predicted"/>
<accession>U5DBE0</accession>
<dbReference type="HOGENOM" id="CLU_2925668_0_0_1"/>
<evidence type="ECO:0000313" key="2">
    <source>
        <dbReference type="EMBL" id="ERN17723.1"/>
    </source>
</evidence>
<keyword evidence="3" id="KW-1185">Reference proteome</keyword>
<gene>
    <name evidence="2" type="ORF">AMTR_s00047p00035280</name>
</gene>
<feature type="region of interest" description="Disordered" evidence="1">
    <location>
        <begin position="41"/>
        <end position="61"/>
    </location>
</feature>
<protein>
    <submittedName>
        <fullName evidence="2">Uncharacterized protein</fullName>
    </submittedName>
</protein>
<organism evidence="2 3">
    <name type="scientific">Amborella trichopoda</name>
    <dbReference type="NCBI Taxonomy" id="13333"/>
    <lineage>
        <taxon>Eukaryota</taxon>
        <taxon>Viridiplantae</taxon>
        <taxon>Streptophyta</taxon>
        <taxon>Embryophyta</taxon>
        <taxon>Tracheophyta</taxon>
        <taxon>Spermatophyta</taxon>
        <taxon>Magnoliopsida</taxon>
        <taxon>Amborellales</taxon>
        <taxon>Amborellaceae</taxon>
        <taxon>Amborella</taxon>
    </lineage>
</organism>
<dbReference type="EMBL" id="KI392311">
    <property type="protein sequence ID" value="ERN17723.1"/>
    <property type="molecule type" value="Genomic_DNA"/>
</dbReference>
<evidence type="ECO:0000313" key="3">
    <source>
        <dbReference type="Proteomes" id="UP000017836"/>
    </source>
</evidence>
<dbReference type="Proteomes" id="UP000017836">
    <property type="component" value="Unassembled WGS sequence"/>
</dbReference>
<evidence type="ECO:0000256" key="1">
    <source>
        <dbReference type="SAM" id="MobiDB-lite"/>
    </source>
</evidence>
<name>U5DBE0_AMBTC</name>
<dbReference type="AlphaFoldDB" id="U5DBE0"/>
<sequence length="61" mass="7079">MVSFGDRSVVVYKAQGSGVLLRQSRRQRWFGPYCNGRWMARPRLQQRTRSLSHRPPPGPPI</sequence>